<dbReference type="Proteomes" id="UP001370490">
    <property type="component" value="Unassembled WGS sequence"/>
</dbReference>
<gene>
    <name evidence="2" type="ORF">RJ641_001086</name>
</gene>
<keyword evidence="3" id="KW-1185">Reference proteome</keyword>
<dbReference type="InterPro" id="IPR051886">
    <property type="entry name" value="Seed_Dev/Stress_Resp_Reg"/>
</dbReference>
<dbReference type="PROSITE" id="PS51806">
    <property type="entry name" value="DOG1"/>
    <property type="match status" value="1"/>
</dbReference>
<dbReference type="AlphaFoldDB" id="A0AAN8ZUT2"/>
<comment type="caution">
    <text evidence="2">The sequence shown here is derived from an EMBL/GenBank/DDBJ whole genome shotgun (WGS) entry which is preliminary data.</text>
</comment>
<evidence type="ECO:0000313" key="3">
    <source>
        <dbReference type="Proteomes" id="UP001370490"/>
    </source>
</evidence>
<reference evidence="2 3" key="1">
    <citation type="submission" date="2023-12" db="EMBL/GenBank/DDBJ databases">
        <title>A high-quality genome assembly for Dillenia turbinata (Dilleniales).</title>
        <authorList>
            <person name="Chanderbali A."/>
        </authorList>
    </citation>
    <scope>NUCLEOTIDE SEQUENCE [LARGE SCALE GENOMIC DNA]</scope>
    <source>
        <strain evidence="2">LSX21</strain>
        <tissue evidence="2">Leaf</tissue>
    </source>
</reference>
<dbReference type="PANTHER" id="PTHR46354:SF9">
    <property type="entry name" value="PROTEIN INAPERTURATE POLLEN1"/>
    <property type="match status" value="1"/>
</dbReference>
<dbReference type="Pfam" id="PF14144">
    <property type="entry name" value="DOG1"/>
    <property type="match status" value="1"/>
</dbReference>
<sequence length="208" mass="24261">MIHHHYQAYYQTLDLAAENDVAQLLFPGWRNSLEKPFLFLGDFHPCLFTNLLRSFLEDSDDSEEGQYDFINKPYQFAVAWRNASKNLMVKIEQIERGLRLMVPELNSRVRVLQGEFLERVAVKWVKYEGRKGNLRGEVEEALVGKMEEMTCAFLDANRIRRSVLSEIMGATNVYQAALFLEALSQFLVGFRNADLISEFERKRENNRV</sequence>
<organism evidence="2 3">
    <name type="scientific">Dillenia turbinata</name>
    <dbReference type="NCBI Taxonomy" id="194707"/>
    <lineage>
        <taxon>Eukaryota</taxon>
        <taxon>Viridiplantae</taxon>
        <taxon>Streptophyta</taxon>
        <taxon>Embryophyta</taxon>
        <taxon>Tracheophyta</taxon>
        <taxon>Spermatophyta</taxon>
        <taxon>Magnoliopsida</taxon>
        <taxon>eudicotyledons</taxon>
        <taxon>Gunneridae</taxon>
        <taxon>Pentapetalae</taxon>
        <taxon>Dilleniales</taxon>
        <taxon>Dilleniaceae</taxon>
        <taxon>Dillenia</taxon>
    </lineage>
</organism>
<evidence type="ECO:0000259" key="1">
    <source>
        <dbReference type="PROSITE" id="PS51806"/>
    </source>
</evidence>
<proteinExistence type="predicted"/>
<feature type="domain" description="DOG1" evidence="1">
    <location>
        <begin position="1"/>
        <end position="200"/>
    </location>
</feature>
<dbReference type="GO" id="GO:0043565">
    <property type="term" value="F:sequence-specific DNA binding"/>
    <property type="evidence" value="ECO:0007669"/>
    <property type="project" value="InterPro"/>
</dbReference>
<dbReference type="PANTHER" id="PTHR46354">
    <property type="entry name" value="DOG1 DOMAIN-CONTAINING PROTEIN"/>
    <property type="match status" value="1"/>
</dbReference>
<name>A0AAN8ZUT2_9MAGN</name>
<dbReference type="InterPro" id="IPR025422">
    <property type="entry name" value="TGA_domain"/>
</dbReference>
<dbReference type="GO" id="GO:0006351">
    <property type="term" value="P:DNA-templated transcription"/>
    <property type="evidence" value="ECO:0007669"/>
    <property type="project" value="InterPro"/>
</dbReference>
<accession>A0AAN8ZUT2</accession>
<evidence type="ECO:0000313" key="2">
    <source>
        <dbReference type="EMBL" id="KAK6947613.1"/>
    </source>
</evidence>
<protein>
    <submittedName>
        <fullName evidence="2">Transcription factor TGA like domain</fullName>
    </submittedName>
</protein>
<dbReference type="EMBL" id="JBAMMX010000001">
    <property type="protein sequence ID" value="KAK6947613.1"/>
    <property type="molecule type" value="Genomic_DNA"/>
</dbReference>